<feature type="signal peptide" evidence="13">
    <location>
        <begin position="1"/>
        <end position="15"/>
    </location>
</feature>
<dbReference type="GO" id="GO:0004888">
    <property type="term" value="F:transmembrane signaling receptor activity"/>
    <property type="evidence" value="ECO:0007669"/>
    <property type="project" value="TreeGrafter"/>
</dbReference>
<evidence type="ECO:0000256" key="1">
    <source>
        <dbReference type="ARBA" id="ARBA00004251"/>
    </source>
</evidence>
<dbReference type="FunFam" id="2.60.40.10:FF:001308">
    <property type="entry name" value="Fc receptor like 4"/>
    <property type="match status" value="1"/>
</dbReference>
<evidence type="ECO:0000256" key="9">
    <source>
        <dbReference type="ARBA" id="ARBA00023170"/>
    </source>
</evidence>
<evidence type="ECO:0000256" key="3">
    <source>
        <dbReference type="ARBA" id="ARBA00022692"/>
    </source>
</evidence>
<feature type="transmembrane region" description="Helical" evidence="12">
    <location>
        <begin position="411"/>
        <end position="435"/>
    </location>
</feature>
<keyword evidence="5" id="KW-0677">Repeat</keyword>
<name>A0AAX6R4C2_HETGA</name>
<dbReference type="GeneID" id="101710383"/>
<dbReference type="GO" id="GO:0007166">
    <property type="term" value="P:cell surface receptor signaling pathway"/>
    <property type="evidence" value="ECO:0007669"/>
    <property type="project" value="TreeGrafter"/>
</dbReference>
<feature type="domain" description="Ig-like" evidence="14">
    <location>
        <begin position="312"/>
        <end position="403"/>
    </location>
</feature>
<feature type="chain" id="PRO_5043915382" evidence="13">
    <location>
        <begin position="16"/>
        <end position="546"/>
    </location>
</feature>
<evidence type="ECO:0000256" key="12">
    <source>
        <dbReference type="SAM" id="Phobius"/>
    </source>
</evidence>
<dbReference type="InterPro" id="IPR007110">
    <property type="entry name" value="Ig-like_dom"/>
</dbReference>
<keyword evidence="10" id="KW-0325">Glycoprotein</keyword>
<protein>
    <submittedName>
        <fullName evidence="16">Fc receptor-like protein 4 isoform X1</fullName>
    </submittedName>
</protein>
<dbReference type="InterPro" id="IPR050488">
    <property type="entry name" value="Ig_Fc_receptor"/>
</dbReference>
<dbReference type="SMART" id="SM00408">
    <property type="entry name" value="IGc2"/>
    <property type="match status" value="4"/>
</dbReference>
<keyword evidence="11" id="KW-0393">Immunoglobulin domain</keyword>
<gene>
    <name evidence="16" type="primary">Fcrl4</name>
</gene>
<dbReference type="PANTHER" id="PTHR11481:SF64">
    <property type="entry name" value="FC RECEPTOR-LIKE PROTEIN 4"/>
    <property type="match status" value="1"/>
</dbReference>
<dbReference type="CTD" id="83417"/>
<dbReference type="PANTHER" id="PTHR11481">
    <property type="entry name" value="IMMUNOGLOBULIN FC RECEPTOR"/>
    <property type="match status" value="1"/>
</dbReference>
<organism evidence="15 16">
    <name type="scientific">Heterocephalus glaber</name>
    <name type="common">Naked mole rat</name>
    <dbReference type="NCBI Taxonomy" id="10181"/>
    <lineage>
        <taxon>Eukaryota</taxon>
        <taxon>Metazoa</taxon>
        <taxon>Chordata</taxon>
        <taxon>Craniata</taxon>
        <taxon>Vertebrata</taxon>
        <taxon>Euteleostomi</taxon>
        <taxon>Mammalia</taxon>
        <taxon>Eutheria</taxon>
        <taxon>Euarchontoglires</taxon>
        <taxon>Glires</taxon>
        <taxon>Rodentia</taxon>
        <taxon>Hystricomorpha</taxon>
        <taxon>Bathyergidae</taxon>
        <taxon>Heterocephalus</taxon>
    </lineage>
</organism>
<keyword evidence="7 12" id="KW-0472">Membrane</keyword>
<evidence type="ECO:0000256" key="7">
    <source>
        <dbReference type="ARBA" id="ARBA00023136"/>
    </source>
</evidence>
<keyword evidence="15" id="KW-1185">Reference proteome</keyword>
<dbReference type="RefSeq" id="XP_012932794.1">
    <property type="nucleotide sequence ID" value="XM_013077340.2"/>
</dbReference>
<feature type="domain" description="Ig-like" evidence="14">
    <location>
        <begin position="131"/>
        <end position="194"/>
    </location>
</feature>
<evidence type="ECO:0000256" key="13">
    <source>
        <dbReference type="SAM" id="SignalP"/>
    </source>
</evidence>
<evidence type="ECO:0000313" key="15">
    <source>
        <dbReference type="Proteomes" id="UP000694906"/>
    </source>
</evidence>
<dbReference type="InterPro" id="IPR003598">
    <property type="entry name" value="Ig_sub2"/>
</dbReference>
<feature type="domain" description="Ig-like" evidence="14">
    <location>
        <begin position="48"/>
        <end position="126"/>
    </location>
</feature>
<keyword evidence="2" id="KW-1003">Cell membrane</keyword>
<feature type="domain" description="Ig-like" evidence="14">
    <location>
        <begin position="220"/>
        <end position="298"/>
    </location>
</feature>
<dbReference type="KEGG" id="hgl:101710383"/>
<comment type="subcellular location">
    <subcellularLocation>
        <location evidence="1">Cell membrane</location>
        <topology evidence="1">Single-pass type I membrane protein</topology>
    </subcellularLocation>
</comment>
<accession>A0AAX6R4C2</accession>
<dbReference type="Gene3D" id="2.60.40.10">
    <property type="entry name" value="Immunoglobulins"/>
    <property type="match status" value="4"/>
</dbReference>
<dbReference type="Pfam" id="PF13895">
    <property type="entry name" value="Ig_2"/>
    <property type="match status" value="1"/>
</dbReference>
<evidence type="ECO:0000256" key="5">
    <source>
        <dbReference type="ARBA" id="ARBA00022737"/>
    </source>
</evidence>
<evidence type="ECO:0000256" key="11">
    <source>
        <dbReference type="ARBA" id="ARBA00023319"/>
    </source>
</evidence>
<dbReference type="GO" id="GO:0006955">
    <property type="term" value="P:immune response"/>
    <property type="evidence" value="ECO:0007669"/>
    <property type="project" value="TreeGrafter"/>
</dbReference>
<evidence type="ECO:0000256" key="2">
    <source>
        <dbReference type="ARBA" id="ARBA00022475"/>
    </source>
</evidence>
<sequence>MLLWASLLILAPISGQFDLDHVARTSVLHLPKTKKGTGTNFQEIATVPKSVISLHPPWTPVFQGETVNLTCNGFYFCASEKTKWYFGYYGKKLLRETSGNILEVHEAGMYRCQAENSSLSGPVFLTFATGPLILQSPYSVFEGDTLVLRCQRTGREKLTAVTYSWNGKICHTLNESFDLFIPRASSNNSGIYQCFGYDNKNGVVKSNTKVIKIQELFPHPKLKVSATKPIEGTSVNMSCETYLPAERSDTPLHFIFFRDNMLILSDWNESSELQIPAIWKENSGWYWCGVKTVTHNIHRHSLPLKIRVQRIPVSEVSIETHPPGGQAIEGKMLILFCSVAKGTGDITFSWHIGDTKESLGWKTQRSQRAELEIPVIWESHAGAYYCMADNSYGPIQSEAMNITVRGNKKGLIAAGATGGLLSILLLAVPLLFYYWRQKKSGHSIREGEIRSFPTPGPGASCHSISPAQEELKFLYANVHPNEGDLAYAEIQITQLGEGEASTSRTSLEEKVSLTPHCFLPITYSLALPLFLQFYLFFIPVCLNCLL</sequence>
<evidence type="ECO:0000313" key="16">
    <source>
        <dbReference type="RefSeq" id="XP_012932794.1"/>
    </source>
</evidence>
<dbReference type="Proteomes" id="UP000694906">
    <property type="component" value="Unplaced"/>
</dbReference>
<dbReference type="InterPro" id="IPR003599">
    <property type="entry name" value="Ig_sub"/>
</dbReference>
<dbReference type="SMART" id="SM00409">
    <property type="entry name" value="IG"/>
    <property type="match status" value="4"/>
</dbReference>
<dbReference type="InterPro" id="IPR036179">
    <property type="entry name" value="Ig-like_dom_sf"/>
</dbReference>
<feature type="transmembrane region" description="Helical" evidence="12">
    <location>
        <begin position="517"/>
        <end position="537"/>
    </location>
</feature>
<dbReference type="AlphaFoldDB" id="A0AAX6R4C2"/>
<keyword evidence="9" id="KW-0675">Receptor</keyword>
<evidence type="ECO:0000256" key="10">
    <source>
        <dbReference type="ARBA" id="ARBA00023180"/>
    </source>
</evidence>
<dbReference type="PROSITE" id="PS50835">
    <property type="entry name" value="IG_LIKE"/>
    <property type="match status" value="4"/>
</dbReference>
<evidence type="ECO:0000256" key="4">
    <source>
        <dbReference type="ARBA" id="ARBA00022729"/>
    </source>
</evidence>
<keyword evidence="3 12" id="KW-0812">Transmembrane</keyword>
<dbReference type="SUPFAM" id="SSF48726">
    <property type="entry name" value="Immunoglobulin"/>
    <property type="match status" value="4"/>
</dbReference>
<evidence type="ECO:0000256" key="6">
    <source>
        <dbReference type="ARBA" id="ARBA00022989"/>
    </source>
</evidence>
<keyword evidence="6 12" id="KW-1133">Transmembrane helix</keyword>
<keyword evidence="4 13" id="KW-0732">Signal</keyword>
<dbReference type="Pfam" id="PF13927">
    <property type="entry name" value="Ig_3"/>
    <property type="match status" value="1"/>
</dbReference>
<reference evidence="16" key="1">
    <citation type="submission" date="2025-08" db="UniProtKB">
        <authorList>
            <consortium name="RefSeq"/>
        </authorList>
    </citation>
    <scope>IDENTIFICATION</scope>
</reference>
<evidence type="ECO:0000256" key="8">
    <source>
        <dbReference type="ARBA" id="ARBA00023157"/>
    </source>
</evidence>
<keyword evidence="8" id="KW-1015">Disulfide bond</keyword>
<dbReference type="InterPro" id="IPR013783">
    <property type="entry name" value="Ig-like_fold"/>
</dbReference>
<evidence type="ECO:0000259" key="14">
    <source>
        <dbReference type="PROSITE" id="PS50835"/>
    </source>
</evidence>
<dbReference type="GO" id="GO:0009897">
    <property type="term" value="C:external side of plasma membrane"/>
    <property type="evidence" value="ECO:0007669"/>
    <property type="project" value="TreeGrafter"/>
</dbReference>
<proteinExistence type="predicted"/>